<dbReference type="InterPro" id="IPR014722">
    <property type="entry name" value="Rib_uL2_dom2"/>
</dbReference>
<organism evidence="8 9">
    <name type="scientific">Candidatus Nitrosymbiomonas proteolyticus</name>
    <dbReference type="NCBI Taxonomy" id="2608984"/>
    <lineage>
        <taxon>Bacteria</taxon>
        <taxon>Bacillati</taxon>
        <taxon>Armatimonadota</taxon>
        <taxon>Armatimonadota incertae sedis</taxon>
        <taxon>Candidatus Nitrosymbiomonas</taxon>
    </lineage>
</organism>
<dbReference type="NCBIfam" id="TIGR01079">
    <property type="entry name" value="rplX_bact"/>
    <property type="match status" value="1"/>
</dbReference>
<sequence length="132" mass="14845">MTKAETKQRKKPVKLKVRRGDRVQIIAGKDKGEVGFVAAVDPKKQRVLVLKPNDENPDQPLPLNAGIKHRKARTTEQRSTRLRIPLPIHVSNVMVLDPKSSEPTRVGRKVVDGKIQRYAKKSGEIIPDEESN</sequence>
<evidence type="ECO:0000256" key="2">
    <source>
        <dbReference type="ARBA" id="ARBA00022980"/>
    </source>
</evidence>
<evidence type="ECO:0000259" key="7">
    <source>
        <dbReference type="SMART" id="SM00739"/>
    </source>
</evidence>
<keyword evidence="5" id="KW-0694">RNA-binding</keyword>
<name>A0A809S535_9BACT</name>
<comment type="function">
    <text evidence="5">One of two assembly initiator proteins, it binds directly to the 5'-end of the 23S rRNA, where it nucleates assembly of the 50S subunit.</text>
</comment>
<dbReference type="CDD" id="cd06089">
    <property type="entry name" value="KOW_RPL26"/>
    <property type="match status" value="1"/>
</dbReference>
<dbReference type="Gene3D" id="2.30.30.30">
    <property type="match status" value="1"/>
</dbReference>
<dbReference type="GO" id="GO:0003735">
    <property type="term" value="F:structural constituent of ribosome"/>
    <property type="evidence" value="ECO:0007669"/>
    <property type="project" value="InterPro"/>
</dbReference>
<dbReference type="Proteomes" id="UP000662873">
    <property type="component" value="Chromosome"/>
</dbReference>
<gene>
    <name evidence="5" type="primary">rplX</name>
    <name evidence="8" type="ORF">NPRO_15920</name>
</gene>
<dbReference type="InterPro" id="IPR008991">
    <property type="entry name" value="Translation_prot_SH3-like_sf"/>
</dbReference>
<evidence type="ECO:0000313" key="8">
    <source>
        <dbReference type="EMBL" id="BBO23997.1"/>
    </source>
</evidence>
<evidence type="ECO:0000256" key="3">
    <source>
        <dbReference type="ARBA" id="ARBA00023274"/>
    </source>
</evidence>
<dbReference type="InterPro" id="IPR005824">
    <property type="entry name" value="KOW"/>
</dbReference>
<dbReference type="AlphaFoldDB" id="A0A809S535"/>
<evidence type="ECO:0000256" key="1">
    <source>
        <dbReference type="ARBA" id="ARBA00010618"/>
    </source>
</evidence>
<proteinExistence type="inferred from homology"/>
<dbReference type="InterPro" id="IPR005825">
    <property type="entry name" value="Ribosomal_uL24_CS"/>
</dbReference>
<feature type="domain" description="KOW" evidence="7">
    <location>
        <begin position="16"/>
        <end position="43"/>
    </location>
</feature>
<keyword evidence="2 5" id="KW-0689">Ribosomal protein</keyword>
<dbReference type="GO" id="GO:1990904">
    <property type="term" value="C:ribonucleoprotein complex"/>
    <property type="evidence" value="ECO:0007669"/>
    <property type="project" value="UniProtKB-KW"/>
</dbReference>
<dbReference type="GO" id="GO:0005840">
    <property type="term" value="C:ribosome"/>
    <property type="evidence" value="ECO:0007669"/>
    <property type="project" value="UniProtKB-KW"/>
</dbReference>
<dbReference type="PANTHER" id="PTHR12903">
    <property type="entry name" value="MITOCHONDRIAL RIBOSOMAL PROTEIN L24"/>
    <property type="match status" value="1"/>
</dbReference>
<dbReference type="KEGG" id="npy:NPRO_15920"/>
<evidence type="ECO:0000256" key="5">
    <source>
        <dbReference type="HAMAP-Rule" id="MF_01326"/>
    </source>
</evidence>
<dbReference type="HAMAP" id="MF_01326_B">
    <property type="entry name" value="Ribosomal_uL24_B"/>
    <property type="match status" value="1"/>
</dbReference>
<dbReference type="EMBL" id="AP021858">
    <property type="protein sequence ID" value="BBO23997.1"/>
    <property type="molecule type" value="Genomic_DNA"/>
</dbReference>
<dbReference type="GO" id="GO:0006412">
    <property type="term" value="P:translation"/>
    <property type="evidence" value="ECO:0007669"/>
    <property type="project" value="UniProtKB-UniRule"/>
</dbReference>
<comment type="subunit">
    <text evidence="5">Part of the 50S ribosomal subunit.</text>
</comment>
<dbReference type="GO" id="GO:0019843">
    <property type="term" value="F:rRNA binding"/>
    <property type="evidence" value="ECO:0007669"/>
    <property type="project" value="UniProtKB-UniRule"/>
</dbReference>
<keyword evidence="3 5" id="KW-0687">Ribonucleoprotein</keyword>
<dbReference type="Pfam" id="PF00467">
    <property type="entry name" value="KOW"/>
    <property type="match status" value="1"/>
</dbReference>
<protein>
    <recommendedName>
        <fullName evidence="4 5">Large ribosomal subunit protein uL24</fullName>
    </recommendedName>
</protein>
<dbReference type="Pfam" id="PF17136">
    <property type="entry name" value="ribosomal_L24"/>
    <property type="match status" value="1"/>
</dbReference>
<dbReference type="InterPro" id="IPR041988">
    <property type="entry name" value="Ribosomal_uL24_KOW"/>
</dbReference>
<dbReference type="SMART" id="SM00739">
    <property type="entry name" value="KOW"/>
    <property type="match status" value="1"/>
</dbReference>
<dbReference type="SUPFAM" id="SSF50104">
    <property type="entry name" value="Translation proteins SH3-like domain"/>
    <property type="match status" value="1"/>
</dbReference>
<reference evidence="8" key="1">
    <citation type="journal article" name="DNA Res.">
        <title>The physiological potential of anammox bacteria as revealed by their core genome structure.</title>
        <authorList>
            <person name="Okubo T."/>
            <person name="Toyoda A."/>
            <person name="Fukuhara K."/>
            <person name="Uchiyama I."/>
            <person name="Harigaya Y."/>
            <person name="Kuroiwa M."/>
            <person name="Suzuki T."/>
            <person name="Murakami Y."/>
            <person name="Suwa Y."/>
            <person name="Takami H."/>
        </authorList>
    </citation>
    <scope>NUCLEOTIDE SEQUENCE</scope>
    <source>
        <strain evidence="8">317325-2</strain>
    </source>
</reference>
<dbReference type="InterPro" id="IPR003256">
    <property type="entry name" value="Ribosomal_uL24"/>
</dbReference>
<evidence type="ECO:0000313" key="9">
    <source>
        <dbReference type="Proteomes" id="UP000662873"/>
    </source>
</evidence>
<keyword evidence="5" id="KW-0699">rRNA-binding</keyword>
<comment type="function">
    <text evidence="5">One of the proteins that surrounds the polypeptide exit tunnel on the outside of the subunit.</text>
</comment>
<dbReference type="InterPro" id="IPR057264">
    <property type="entry name" value="Ribosomal_uL24_C"/>
</dbReference>
<evidence type="ECO:0000256" key="4">
    <source>
        <dbReference type="ARBA" id="ARBA00035206"/>
    </source>
</evidence>
<comment type="similarity">
    <text evidence="1 5 6">Belongs to the universal ribosomal protein uL24 family.</text>
</comment>
<evidence type="ECO:0000256" key="6">
    <source>
        <dbReference type="RuleBase" id="RU003477"/>
    </source>
</evidence>
<dbReference type="PROSITE" id="PS01108">
    <property type="entry name" value="RIBOSOMAL_L24"/>
    <property type="match status" value="1"/>
</dbReference>
<accession>A0A809S535</accession>